<dbReference type="GeneID" id="26532137"/>
<keyword evidence="2" id="KW-0812">Transmembrane</keyword>
<sequence>MVGFHILSIINYQHNMRLFSVLCIVCLIIMTHFVTPEARPIPRSTRATGQEQPQLPLDVGTEDEPKLDFENTMDARGRRMHRFRPQVPPHTPRRKLSEEDGGVSSEEPKLRNEDLRGAIQINCHQPNMIRFKLIEELYCEALSLAEKNPGGTVHYRIHRMPT</sequence>
<keyword evidence="2" id="KW-0472">Membrane</keyword>
<accession>A0A6I8VGX4</accession>
<organism evidence="3 4">
    <name type="scientific">Drosophila pseudoobscura pseudoobscura</name>
    <name type="common">Fruit fly</name>
    <dbReference type="NCBI Taxonomy" id="46245"/>
    <lineage>
        <taxon>Eukaryota</taxon>
        <taxon>Metazoa</taxon>
        <taxon>Ecdysozoa</taxon>
        <taxon>Arthropoda</taxon>
        <taxon>Hexapoda</taxon>
        <taxon>Insecta</taxon>
        <taxon>Pterygota</taxon>
        <taxon>Neoptera</taxon>
        <taxon>Endopterygota</taxon>
        <taxon>Diptera</taxon>
        <taxon>Brachycera</taxon>
        <taxon>Muscomorpha</taxon>
        <taxon>Ephydroidea</taxon>
        <taxon>Drosophilidae</taxon>
        <taxon>Drosophila</taxon>
        <taxon>Sophophora</taxon>
    </lineage>
</organism>
<dbReference type="Bgee" id="FBgn0271124">
    <property type="expression patterns" value="Expressed in male reproductive system and 1 other cell type or tissue"/>
</dbReference>
<proteinExistence type="predicted"/>
<dbReference type="InParanoid" id="A0A0R3P2R4"/>
<evidence type="ECO:0000313" key="3">
    <source>
        <dbReference type="Proteomes" id="UP000001819"/>
    </source>
</evidence>
<accession>A0A0R3P2R4</accession>
<gene>
    <name evidence="4" type="primary">LOC26532137</name>
</gene>
<reference evidence="4" key="1">
    <citation type="submission" date="2025-08" db="UniProtKB">
        <authorList>
            <consortium name="RefSeq"/>
        </authorList>
    </citation>
    <scope>IDENTIFICATION</scope>
    <source>
        <strain evidence="4">MV-25-SWS-2005</strain>
        <tissue evidence="4">Whole body</tissue>
    </source>
</reference>
<dbReference type="AlphaFoldDB" id="A0A0R3P2R4"/>
<evidence type="ECO:0000256" key="1">
    <source>
        <dbReference type="SAM" id="MobiDB-lite"/>
    </source>
</evidence>
<dbReference type="KEGG" id="dpo:26532137"/>
<keyword evidence="3" id="KW-1185">Reference proteome</keyword>
<evidence type="ECO:0000256" key="2">
    <source>
        <dbReference type="SAM" id="Phobius"/>
    </source>
</evidence>
<dbReference type="RefSeq" id="XP_015041094.1">
    <property type="nucleotide sequence ID" value="XM_015185608.2"/>
</dbReference>
<dbReference type="ExpressionAtlas" id="A0A0R3P2R4">
    <property type="expression patterns" value="baseline"/>
</dbReference>
<name>A0A0R3P2R4_DROPS</name>
<feature type="compositionally biased region" description="Basic and acidic residues" evidence="1">
    <location>
        <begin position="63"/>
        <end position="77"/>
    </location>
</feature>
<feature type="transmembrane region" description="Helical" evidence="2">
    <location>
        <begin position="16"/>
        <end position="34"/>
    </location>
</feature>
<evidence type="ECO:0000313" key="4">
    <source>
        <dbReference type="RefSeq" id="XP_015041094.1"/>
    </source>
</evidence>
<protein>
    <submittedName>
        <fullName evidence="4">Uncharacterized protein</fullName>
    </submittedName>
</protein>
<keyword evidence="2" id="KW-1133">Transmembrane helix</keyword>
<dbReference type="Proteomes" id="UP000001819">
    <property type="component" value="Chromosome X"/>
</dbReference>
<feature type="region of interest" description="Disordered" evidence="1">
    <location>
        <begin position="41"/>
        <end position="111"/>
    </location>
</feature>